<dbReference type="InterPro" id="IPR002110">
    <property type="entry name" value="Ankyrin_rpt"/>
</dbReference>
<dbReference type="PROSITE" id="PS50088">
    <property type="entry name" value="ANK_REPEAT"/>
    <property type="match status" value="3"/>
</dbReference>
<reference evidence="4 5" key="1">
    <citation type="submission" date="2024-05" db="EMBL/GenBank/DDBJ databases">
        <title>Genetic variation in Jamaican populations of the coffee berry borer (Hypothenemus hampei).</title>
        <authorList>
            <person name="Errbii M."/>
            <person name="Myrie A."/>
        </authorList>
    </citation>
    <scope>NUCLEOTIDE SEQUENCE [LARGE SCALE GENOMIC DNA]</scope>
    <source>
        <strain evidence="4">JA-Hopewell-2020-01-JO</strain>
        <tissue evidence="4">Whole body</tissue>
    </source>
</reference>
<dbReference type="PRINTS" id="PR01415">
    <property type="entry name" value="ANKYRIN"/>
</dbReference>
<protein>
    <recommendedName>
        <fullName evidence="6">Ankyrin repeat domain-containing protein 39</fullName>
    </recommendedName>
</protein>
<feature type="repeat" description="ANK" evidence="3">
    <location>
        <begin position="93"/>
        <end position="125"/>
    </location>
</feature>
<dbReference type="EMBL" id="JBDJPC010000010">
    <property type="protein sequence ID" value="KAL1490617.1"/>
    <property type="molecule type" value="Genomic_DNA"/>
</dbReference>
<dbReference type="Pfam" id="PF13637">
    <property type="entry name" value="Ank_4"/>
    <property type="match status" value="1"/>
</dbReference>
<evidence type="ECO:0008006" key="6">
    <source>
        <dbReference type="Google" id="ProtNLM"/>
    </source>
</evidence>
<dbReference type="AlphaFoldDB" id="A0ABD1E7G3"/>
<keyword evidence="2 3" id="KW-0040">ANK repeat</keyword>
<comment type="caution">
    <text evidence="4">The sequence shown here is derived from an EMBL/GenBank/DDBJ whole genome shotgun (WGS) entry which is preliminary data.</text>
</comment>
<dbReference type="InterPro" id="IPR036770">
    <property type="entry name" value="Ankyrin_rpt-contain_sf"/>
</dbReference>
<evidence type="ECO:0000313" key="5">
    <source>
        <dbReference type="Proteomes" id="UP001566132"/>
    </source>
</evidence>
<organism evidence="4 5">
    <name type="scientific">Hypothenemus hampei</name>
    <name type="common">Coffee berry borer</name>
    <dbReference type="NCBI Taxonomy" id="57062"/>
    <lineage>
        <taxon>Eukaryota</taxon>
        <taxon>Metazoa</taxon>
        <taxon>Ecdysozoa</taxon>
        <taxon>Arthropoda</taxon>
        <taxon>Hexapoda</taxon>
        <taxon>Insecta</taxon>
        <taxon>Pterygota</taxon>
        <taxon>Neoptera</taxon>
        <taxon>Endopterygota</taxon>
        <taxon>Coleoptera</taxon>
        <taxon>Polyphaga</taxon>
        <taxon>Cucujiformia</taxon>
        <taxon>Curculionidae</taxon>
        <taxon>Scolytinae</taxon>
        <taxon>Hypothenemus</taxon>
    </lineage>
</organism>
<keyword evidence="5" id="KW-1185">Reference proteome</keyword>
<dbReference type="PROSITE" id="PS50297">
    <property type="entry name" value="ANK_REP_REGION"/>
    <property type="match status" value="3"/>
</dbReference>
<sequence>MSHFHKDSCTCHNGSVASQSLEELDFERGIWSAAQYGELERVKHLVETGKCSIDQRDSAGYTALHYASRNGQLSVCKYLVLNGAELNATTKSGRATALHRAASAGHKEVIDYLLSINANVELQDSDGKTVLHRAAEQGRKDVCEILLRKFPQLKDIRDNKGLVADF</sequence>
<dbReference type="SMART" id="SM00248">
    <property type="entry name" value="ANK"/>
    <property type="match status" value="4"/>
</dbReference>
<dbReference type="PANTHER" id="PTHR24171:SF9">
    <property type="entry name" value="ANKYRIN REPEAT DOMAIN-CONTAINING PROTEIN 39"/>
    <property type="match status" value="1"/>
</dbReference>
<evidence type="ECO:0000256" key="1">
    <source>
        <dbReference type="ARBA" id="ARBA00022737"/>
    </source>
</evidence>
<dbReference type="Pfam" id="PF12796">
    <property type="entry name" value="Ank_2"/>
    <property type="match status" value="1"/>
</dbReference>
<dbReference type="PANTHER" id="PTHR24171">
    <property type="entry name" value="ANKYRIN REPEAT DOMAIN-CONTAINING PROTEIN 39-RELATED"/>
    <property type="match status" value="1"/>
</dbReference>
<evidence type="ECO:0000313" key="4">
    <source>
        <dbReference type="EMBL" id="KAL1490617.1"/>
    </source>
</evidence>
<evidence type="ECO:0000256" key="2">
    <source>
        <dbReference type="ARBA" id="ARBA00023043"/>
    </source>
</evidence>
<feature type="repeat" description="ANK" evidence="3">
    <location>
        <begin position="59"/>
        <end position="91"/>
    </location>
</feature>
<feature type="repeat" description="ANK" evidence="3">
    <location>
        <begin position="126"/>
        <end position="149"/>
    </location>
</feature>
<evidence type="ECO:0000256" key="3">
    <source>
        <dbReference type="PROSITE-ProRule" id="PRU00023"/>
    </source>
</evidence>
<dbReference type="Proteomes" id="UP001566132">
    <property type="component" value="Unassembled WGS sequence"/>
</dbReference>
<dbReference type="SUPFAM" id="SSF48403">
    <property type="entry name" value="Ankyrin repeat"/>
    <property type="match status" value="1"/>
</dbReference>
<proteinExistence type="predicted"/>
<gene>
    <name evidence="4" type="ORF">ABEB36_013279</name>
</gene>
<keyword evidence="1" id="KW-0677">Repeat</keyword>
<dbReference type="Gene3D" id="1.25.40.20">
    <property type="entry name" value="Ankyrin repeat-containing domain"/>
    <property type="match status" value="1"/>
</dbReference>
<name>A0ABD1E7G3_HYPHA</name>
<accession>A0ABD1E7G3</accession>